<dbReference type="AlphaFoldDB" id="A0A0J9Y2E8"/>
<dbReference type="Proteomes" id="UP000006672">
    <property type="component" value="Unassembled WGS sequence"/>
</dbReference>
<evidence type="ECO:0000313" key="1">
    <source>
        <dbReference type="EMBL" id="CDQ00449.1"/>
    </source>
</evidence>
<dbReference type="KEGG" id="bmy:BM_BM1496"/>
<reference evidence="4" key="4">
    <citation type="submission" date="2019-12" db="UniProtKB">
        <authorList>
            <consortium name="WormBaseParasite"/>
        </authorList>
    </citation>
    <scope>IDENTIFICATION</scope>
</reference>
<protein>
    <submittedName>
        <fullName evidence="1 4">Bm1496</fullName>
    </submittedName>
</protein>
<organism evidence="1">
    <name type="scientific">Brugia malayi</name>
    <name type="common">Filarial nematode worm</name>
    <dbReference type="NCBI Taxonomy" id="6279"/>
    <lineage>
        <taxon>Eukaryota</taxon>
        <taxon>Metazoa</taxon>
        <taxon>Ecdysozoa</taxon>
        <taxon>Nematoda</taxon>
        <taxon>Chromadorea</taxon>
        <taxon>Rhabditida</taxon>
        <taxon>Spirurina</taxon>
        <taxon>Spiruromorpha</taxon>
        <taxon>Filarioidea</taxon>
        <taxon>Onchocercidae</taxon>
        <taxon>Brugia</taxon>
    </lineage>
</organism>
<dbReference type="WBParaSite" id="Bm1496.1">
    <property type="protein sequence ID" value="Bm1496.1"/>
    <property type="gene ID" value="WBGene00221757"/>
</dbReference>
<evidence type="ECO:0000313" key="3">
    <source>
        <dbReference type="Proteomes" id="UP000006672"/>
    </source>
</evidence>
<sequence>MQNGMEEDNLFKDLQLNNFANGANPFRKGSRPMF</sequence>
<evidence type="ECO:0000313" key="5">
    <source>
        <dbReference type="WormBase" id="Bm1496"/>
    </source>
</evidence>
<keyword evidence="3" id="KW-1185">Reference proteome</keyword>
<dbReference type="WormBase" id="Bm1496">
    <property type="protein sequence ID" value="BM31101"/>
    <property type="gene ID" value="WBGene00221757"/>
</dbReference>
<accession>A0A4E9EPZ1</accession>
<name>A0A0J9Y2E8_BRUMA</name>
<gene>
    <name evidence="1 4 5" type="ORF">Bm1496</name>
    <name evidence="2" type="ORF">BM_BM1496</name>
    <name evidence="1" type="ORF">BM_Bm1496</name>
</gene>
<accession>A0A0J9Y2E8</accession>
<dbReference type="GeneID" id="66058171"/>
<proteinExistence type="predicted"/>
<dbReference type="CTD" id="66058171"/>
<dbReference type="EMBL" id="LN857014">
    <property type="protein sequence ID" value="CDQ00449.1"/>
    <property type="molecule type" value="Genomic_DNA"/>
</dbReference>
<reference evidence="1 3" key="1">
    <citation type="journal article" date="2007" name="Science">
        <title>Draft genome of the filarial nematode parasite Brugia malayi.</title>
        <authorList>
            <person name="Ghedin E."/>
            <person name="Wang S."/>
            <person name="Spiro D."/>
            <person name="Caler E."/>
            <person name="Zhao Q."/>
            <person name="Crabtree J."/>
            <person name="Allen J.E."/>
            <person name="Delcher A.L."/>
            <person name="Guiliano D.B."/>
            <person name="Miranda-Saavedra D."/>
            <person name="Angiuoli S.V."/>
            <person name="Creasy T."/>
            <person name="Amedeo P."/>
            <person name="Haas B."/>
            <person name="El-Sayed N.M."/>
            <person name="Wortman J.R."/>
            <person name="Feldblyum T."/>
            <person name="Tallon L."/>
            <person name="Schatz M."/>
            <person name="Shumway M."/>
            <person name="Koo H."/>
            <person name="Salzberg S.L."/>
            <person name="Schobel S."/>
            <person name="Pertea M."/>
            <person name="Pop M."/>
            <person name="White O."/>
            <person name="Barton G.J."/>
            <person name="Carlow C.K."/>
            <person name="Crawford M.J."/>
            <person name="Daub J."/>
            <person name="Dimmic M.W."/>
            <person name="Estes C.F."/>
            <person name="Foster J.M."/>
            <person name="Ganatra M."/>
            <person name="Gregory W.F."/>
            <person name="Johnson N.M."/>
            <person name="Jin J."/>
            <person name="Komuniecki R."/>
            <person name="Korf I."/>
            <person name="Kumar S."/>
            <person name="Laney S."/>
            <person name="Li B.W."/>
            <person name="Li W."/>
            <person name="Lindblom T.H."/>
            <person name="Lustigman S."/>
            <person name="Ma D."/>
            <person name="Maina C.V."/>
            <person name="Martin D.M."/>
            <person name="McCarter J.P."/>
            <person name="McReynolds L."/>
            <person name="Mitreva M."/>
            <person name="Nutman T.B."/>
            <person name="Parkinson J."/>
            <person name="Peregrin-Alvarez J.M."/>
            <person name="Poole C."/>
            <person name="Ren Q."/>
            <person name="Saunders L."/>
            <person name="Sluder A.E."/>
            <person name="Smith K."/>
            <person name="Stanke M."/>
            <person name="Unnasch T.R."/>
            <person name="Ware J."/>
            <person name="Wei A.D."/>
            <person name="Weil G."/>
            <person name="Williams D.J."/>
            <person name="Zhang Y."/>
            <person name="Williams S.A."/>
            <person name="Fraser-Liggett C."/>
            <person name="Slatko B."/>
            <person name="Blaxter M.L."/>
            <person name="Scott A.L."/>
        </authorList>
    </citation>
    <scope>NUCLEOTIDE SEQUENCE</scope>
    <source>
        <strain evidence="1 3">FR3</strain>
    </source>
</reference>
<dbReference type="EMBL" id="CAAKNF010000196">
    <property type="protein sequence ID" value="VIO86258.1"/>
    <property type="molecule type" value="Genomic_DNA"/>
</dbReference>
<evidence type="ECO:0000313" key="2">
    <source>
        <dbReference type="EMBL" id="VIO86258.1"/>
    </source>
</evidence>
<reference evidence="2" key="3">
    <citation type="submission" date="2019-04" db="EMBL/GenBank/DDBJ databases">
        <authorList>
            <person name="Howe K."/>
            <person name="Paulini M."/>
            <person name="Williams G."/>
        </authorList>
    </citation>
    <scope>NUCLEOTIDE SEQUENCE [LARGE SCALE GENOMIC DNA]</scope>
    <source>
        <strain evidence="2">FR3</strain>
    </source>
</reference>
<reference evidence="1" key="2">
    <citation type="submission" date="2012-12" db="EMBL/GenBank/DDBJ databases">
        <authorList>
            <person name="Gao Y.W."/>
            <person name="Fan S.T."/>
            <person name="Sun H.T."/>
            <person name="Wang Z."/>
            <person name="Gao X.L."/>
            <person name="Li Y.G."/>
            <person name="Wang T.C."/>
            <person name="Zhang K."/>
            <person name="Xu W.W."/>
            <person name="Yu Z.J."/>
            <person name="Xia X.Z."/>
        </authorList>
    </citation>
    <scope>NUCLEOTIDE SEQUENCE</scope>
    <source>
        <strain evidence="1">FR3</strain>
    </source>
</reference>
<dbReference type="RefSeq" id="XP_042929370.1">
    <property type="nucleotide sequence ID" value="XM_043073436.1"/>
</dbReference>
<evidence type="ECO:0000313" key="4">
    <source>
        <dbReference type="WBParaSite" id="Bm1496.1"/>
    </source>
</evidence>